<evidence type="ECO:0000256" key="1">
    <source>
        <dbReference type="SAM" id="MobiDB-lite"/>
    </source>
</evidence>
<reference evidence="2" key="1">
    <citation type="journal article" date="2019" name="Virology">
        <title>Magnaporthe oryzae chrysovirus 1 strain D confers growth inhibition to the host fungus and exhibits multiform viral structural proteins.</title>
        <authorList>
            <person name="Higashiura T."/>
            <person name="Katoh Y."/>
            <person name="Urayama S."/>
            <person name="Hayashi O."/>
            <person name="Aihara M."/>
            <person name="Fukuhara T."/>
            <person name="Fuji S."/>
            <person name="Kobayashi T."/>
            <person name="Hase S."/>
            <person name="Arie T."/>
            <person name="Teraoka T."/>
            <person name="Komatsu K."/>
            <person name="Moriyama H."/>
        </authorList>
    </citation>
    <scope>NUCLEOTIDE SEQUENCE</scope>
    <source>
        <strain evidence="2">MoCV1/D</strain>
    </source>
</reference>
<dbReference type="EMBL" id="LC432339">
    <property type="protein sequence ID" value="BBG92293.1"/>
    <property type="molecule type" value="Genomic_RNA"/>
</dbReference>
<feature type="compositionally biased region" description="Basic and acidic residues" evidence="1">
    <location>
        <begin position="125"/>
        <end position="137"/>
    </location>
</feature>
<sequence length="934" mass="98855">MLMRECRDIEDMIASGRGMARGRNTALESGWPNHEMSGPGRDRRRETQVPGTQASEWNPGSWTSRTGSPPAQSRGTMCGSAAGAGPSTGIPAAQRSTVAPAASARVRGPSHPGSLLPSTSVYGDGRTERSPQVDHHPAPLRTRPMRDQSREGWASQPTMHRTTATDAASGAGGGRPTQRPPPPRGAGFDTVMGQSAYEPSAELPTGTQQSYALSPGSFQDDALAALSTLGKVPALEVAGIVRRGATVLGRLAPPSEEQTYARLYREAREYVSDTQEAAPDRPVDRVWAETSEPRLSRTAMARVDPGTQWQPALYLGLPYGPGAAKIVAQPLDVREASHFSNLAPWIVGVLNGTTGAFEGDALRLSARTTPHVDDGWLGTQALTRHDIDVRLSPADAACTVSVLVGVDYVAGKPVLHHMAVAGYRAARPPLRRLALALCEALTYHVAVGGVLPVNAIHKRQCSNYTDIMSAEAYSDPPAPNQLGPRVSTNPPEDCLSQLVQVHQYDVQTGVATGVMAARDVPPSAFYFGGTPNGRNTGYAIVRAEVDGVITHVLTGAVHMKGHPAFLLSGRRRQPCVRDGLYSPGAVSKLFGDGSGGLLMRADDAEGADRSLRSVWSDALSNANRMAAVRSRDPLSAANLLMAIAKLNGWEAKPAGPHSITADTDRGPVRVVVEFWPTSGPRWLEVVSFDEEVDLGPEGDDGQCDHPSELALDYWLSGLARYMLKDITRNGYLIKGCGKYVRNDASPFQAQHQAAPQASCDVVVSAWRVETKIGPTKSSYMYNLGVAVCAAGAVVATSNLVDVNAEARRSAVVGNGNVLAAYDRRTQPAAARADLLDVLKGLSRLAMAGSVRVYSATQSGNDRTDVDVLRTDGKSGPSARIMEIGTLVERRGSAADAGVDASGAAVSSGVAADTGQPVTLAGANELWSTLRRLVR</sequence>
<accession>A0A510E926</accession>
<name>A0A510E926_9VIRU</name>
<feature type="compositionally biased region" description="Polar residues" evidence="1">
    <location>
        <begin position="49"/>
        <end position="75"/>
    </location>
</feature>
<protein>
    <submittedName>
        <fullName evidence="2">Uncharacterized protein</fullName>
    </submittedName>
</protein>
<proteinExistence type="predicted"/>
<evidence type="ECO:0000313" key="2">
    <source>
        <dbReference type="EMBL" id="BBG92293.1"/>
    </source>
</evidence>
<organism evidence="2">
    <name type="scientific">Magnaporthe oryzae chrysovirus 1</name>
    <dbReference type="NCBI Taxonomy" id="764348"/>
    <lineage>
        <taxon>Viruses</taxon>
        <taxon>Riboviria</taxon>
        <taxon>Orthornavirae</taxon>
        <taxon>Duplornaviricota</taxon>
        <taxon>Chrymotiviricetes</taxon>
        <taxon>Ghabrivirales</taxon>
        <taxon>Alphatotivirineae</taxon>
        <taxon>Chrysoviridae</taxon>
        <taxon>Chrysovirus</taxon>
    </lineage>
</organism>
<feature type="region of interest" description="Disordered" evidence="1">
    <location>
        <begin position="17"/>
        <end position="191"/>
    </location>
</feature>